<dbReference type="Gene3D" id="3.40.50.300">
    <property type="entry name" value="P-loop containing nucleotide triphosphate hydrolases"/>
    <property type="match status" value="1"/>
</dbReference>
<proteinExistence type="predicted"/>
<dbReference type="InterPro" id="IPR027417">
    <property type="entry name" value="P-loop_NTPase"/>
</dbReference>
<dbReference type="PRINTS" id="PR00103">
    <property type="entry name" value="CAMPKINASE"/>
</dbReference>
<dbReference type="SMART" id="SM00382">
    <property type="entry name" value="AAA"/>
    <property type="match status" value="1"/>
</dbReference>
<dbReference type="EMBL" id="JBHLWN010000110">
    <property type="protein sequence ID" value="MFC0216165.1"/>
    <property type="molecule type" value="Genomic_DNA"/>
</dbReference>
<evidence type="ECO:0000256" key="1">
    <source>
        <dbReference type="ARBA" id="ARBA00022448"/>
    </source>
</evidence>
<dbReference type="InterPro" id="IPR017871">
    <property type="entry name" value="ABC_transporter-like_CS"/>
</dbReference>
<accession>A0ABV6DU30</accession>
<dbReference type="SUPFAM" id="SSF52540">
    <property type="entry name" value="P-loop containing nucleoside triphosphate hydrolases"/>
    <property type="match status" value="1"/>
</dbReference>
<dbReference type="InterPro" id="IPR018490">
    <property type="entry name" value="cNMP-bd_dom_sf"/>
</dbReference>
<evidence type="ECO:0000256" key="2">
    <source>
        <dbReference type="ARBA" id="ARBA00022741"/>
    </source>
</evidence>
<keyword evidence="2" id="KW-0547">Nucleotide-binding</keyword>
<dbReference type="Pfam" id="PF00027">
    <property type="entry name" value="cNMP_binding"/>
    <property type="match status" value="1"/>
</dbReference>
<feature type="domain" description="ABC transporter" evidence="6">
    <location>
        <begin position="3"/>
        <end position="242"/>
    </location>
</feature>
<keyword evidence="3 7" id="KW-0067">ATP-binding</keyword>
<dbReference type="Proteomes" id="UP001589776">
    <property type="component" value="Unassembled WGS sequence"/>
</dbReference>
<sequence>MSIRLHQVIKTFQTAEHAYTALKGIDLSIETGEFVAIIGKSGSGKSTLINMMTGIDTPTSGTVTVEGIDITRLRRGQLAQWRGRRMGIIFQFFQLLPTLTLLENVMLPMDFCGMFTPKERRSRAYALLEQVDMAEHAHKMPAMISGGQQQRVAIARSLANDPPIIVADEPTGSLDSKTADSIFGLFARLVENGKTVVMVTHDNDLAKKVQRSIIVADGEIVNEYVLQALPNLDVDMLTHLHAVLQRLNYAPGEVIVRAGEEGDKAYIITKGKVNVYMPRPPGEDVHVATLEAGQYFGEIALMRGGPRTATVRASEHGAVELMALGKEAFGAVIGSSSLTRQEMDQVIRQRLEELSRMGAEGYDR</sequence>
<organism evidence="7 8">
    <name type="scientific">Paenibacillus chartarius</name>
    <dbReference type="NCBI Taxonomy" id="747481"/>
    <lineage>
        <taxon>Bacteria</taxon>
        <taxon>Bacillati</taxon>
        <taxon>Bacillota</taxon>
        <taxon>Bacilli</taxon>
        <taxon>Bacillales</taxon>
        <taxon>Paenibacillaceae</taxon>
        <taxon>Paenibacillus</taxon>
    </lineage>
</organism>
<dbReference type="Pfam" id="PF00005">
    <property type="entry name" value="ABC_tran"/>
    <property type="match status" value="1"/>
</dbReference>
<keyword evidence="8" id="KW-1185">Reference proteome</keyword>
<dbReference type="InterPro" id="IPR015854">
    <property type="entry name" value="ABC_transpr_LolD-like"/>
</dbReference>
<dbReference type="PROSITE" id="PS00211">
    <property type="entry name" value="ABC_TRANSPORTER_1"/>
    <property type="match status" value="1"/>
</dbReference>
<comment type="caution">
    <text evidence="7">The sequence shown here is derived from an EMBL/GenBank/DDBJ whole genome shotgun (WGS) entry which is preliminary data.</text>
</comment>
<keyword evidence="1" id="KW-0813">Transport</keyword>
<dbReference type="InterPro" id="IPR018488">
    <property type="entry name" value="cNMP-bd_CS"/>
</dbReference>
<dbReference type="PANTHER" id="PTHR24220">
    <property type="entry name" value="IMPORT ATP-BINDING PROTEIN"/>
    <property type="match status" value="1"/>
</dbReference>
<evidence type="ECO:0000256" key="3">
    <source>
        <dbReference type="ARBA" id="ARBA00022840"/>
    </source>
</evidence>
<reference evidence="7 8" key="1">
    <citation type="submission" date="2024-09" db="EMBL/GenBank/DDBJ databases">
        <authorList>
            <person name="Sun Q."/>
            <person name="Mori K."/>
        </authorList>
    </citation>
    <scope>NUCLEOTIDE SEQUENCE [LARGE SCALE GENOMIC DNA]</scope>
    <source>
        <strain evidence="7 8">CCM 7759</strain>
    </source>
</reference>
<gene>
    <name evidence="7" type="ORF">ACFFK0_27595</name>
</gene>
<evidence type="ECO:0000313" key="8">
    <source>
        <dbReference type="Proteomes" id="UP001589776"/>
    </source>
</evidence>
<evidence type="ECO:0000313" key="7">
    <source>
        <dbReference type="EMBL" id="MFC0216165.1"/>
    </source>
</evidence>
<dbReference type="PROSITE" id="PS50893">
    <property type="entry name" value="ABC_TRANSPORTER_2"/>
    <property type="match status" value="1"/>
</dbReference>
<dbReference type="Gene3D" id="2.60.120.10">
    <property type="entry name" value="Jelly Rolls"/>
    <property type="match status" value="1"/>
</dbReference>
<dbReference type="CDD" id="cd03255">
    <property type="entry name" value="ABC_MJ0796_LolCDE_FtsE"/>
    <property type="match status" value="1"/>
</dbReference>
<dbReference type="PROSITE" id="PS00889">
    <property type="entry name" value="CNMP_BINDING_2"/>
    <property type="match status" value="1"/>
</dbReference>
<dbReference type="SMART" id="SM00100">
    <property type="entry name" value="cNMP"/>
    <property type="match status" value="1"/>
</dbReference>
<evidence type="ECO:0000256" key="4">
    <source>
        <dbReference type="ARBA" id="ARBA00023159"/>
    </source>
</evidence>
<dbReference type="GO" id="GO:0005524">
    <property type="term" value="F:ATP binding"/>
    <property type="evidence" value="ECO:0007669"/>
    <property type="project" value="UniProtKB-KW"/>
</dbReference>
<dbReference type="CDD" id="cd00038">
    <property type="entry name" value="CAP_ED"/>
    <property type="match status" value="1"/>
</dbReference>
<dbReference type="InterPro" id="IPR003593">
    <property type="entry name" value="AAA+_ATPase"/>
</dbReference>
<keyword evidence="4" id="KW-0010">Activator</keyword>
<dbReference type="RefSeq" id="WP_377474062.1">
    <property type="nucleotide sequence ID" value="NZ_JBHLWN010000110.1"/>
</dbReference>
<evidence type="ECO:0000259" key="6">
    <source>
        <dbReference type="PROSITE" id="PS50893"/>
    </source>
</evidence>
<name>A0ABV6DU30_9BACL</name>
<dbReference type="InterPro" id="IPR000595">
    <property type="entry name" value="cNMP-bd_dom"/>
</dbReference>
<protein>
    <submittedName>
        <fullName evidence="7">ATP-binding cassette domain-containing protein</fullName>
    </submittedName>
</protein>
<dbReference type="PROSITE" id="PS50042">
    <property type="entry name" value="CNMP_BINDING_3"/>
    <property type="match status" value="1"/>
</dbReference>
<dbReference type="InterPro" id="IPR017911">
    <property type="entry name" value="MacB-like_ATP-bd"/>
</dbReference>
<feature type="domain" description="Cyclic nucleotide-binding" evidence="5">
    <location>
        <begin position="228"/>
        <end position="350"/>
    </location>
</feature>
<dbReference type="InterPro" id="IPR014710">
    <property type="entry name" value="RmlC-like_jellyroll"/>
</dbReference>
<evidence type="ECO:0000259" key="5">
    <source>
        <dbReference type="PROSITE" id="PS50042"/>
    </source>
</evidence>
<dbReference type="InterPro" id="IPR003439">
    <property type="entry name" value="ABC_transporter-like_ATP-bd"/>
</dbReference>
<dbReference type="PANTHER" id="PTHR24220:SF86">
    <property type="entry name" value="ABC TRANSPORTER ABCH.1"/>
    <property type="match status" value="1"/>
</dbReference>
<dbReference type="SUPFAM" id="SSF51206">
    <property type="entry name" value="cAMP-binding domain-like"/>
    <property type="match status" value="1"/>
</dbReference>